<evidence type="ECO:0000256" key="1">
    <source>
        <dbReference type="ARBA" id="ARBA00008213"/>
    </source>
</evidence>
<dbReference type="InterPro" id="IPR006359">
    <property type="entry name" value="Tscrpt_elong_fac_GreA"/>
</dbReference>
<dbReference type="InterPro" id="IPR001437">
    <property type="entry name" value="Tscrpt_elong_fac_GreA/B_C"/>
</dbReference>
<evidence type="ECO:0000256" key="2">
    <source>
        <dbReference type="ARBA" id="ARBA00013729"/>
    </source>
</evidence>
<dbReference type="Gene3D" id="1.10.287.180">
    <property type="entry name" value="Transcription elongation factor, GreA/GreB, N-terminal domain"/>
    <property type="match status" value="1"/>
</dbReference>
<dbReference type="NCBIfam" id="TIGR01462">
    <property type="entry name" value="greA"/>
    <property type="match status" value="1"/>
</dbReference>
<dbReference type="GO" id="GO:0003677">
    <property type="term" value="F:DNA binding"/>
    <property type="evidence" value="ECO:0007669"/>
    <property type="project" value="UniProtKB-UniRule"/>
</dbReference>
<evidence type="ECO:0000259" key="11">
    <source>
        <dbReference type="Pfam" id="PF03449"/>
    </source>
</evidence>
<dbReference type="GO" id="GO:0032784">
    <property type="term" value="P:regulation of DNA-templated transcription elongation"/>
    <property type="evidence" value="ECO:0007669"/>
    <property type="project" value="UniProtKB-UniRule"/>
</dbReference>
<dbReference type="SUPFAM" id="SSF46557">
    <property type="entry name" value="GreA transcript cleavage protein, N-terminal domain"/>
    <property type="match status" value="1"/>
</dbReference>
<dbReference type="FunFam" id="3.10.50.30:FF:000001">
    <property type="entry name" value="Transcription elongation factor GreA"/>
    <property type="match status" value="1"/>
</dbReference>
<dbReference type="PIRSF" id="PIRSF006092">
    <property type="entry name" value="GreA_GreB"/>
    <property type="match status" value="1"/>
</dbReference>
<comment type="similarity">
    <text evidence="1 8 9">Belongs to the GreA/GreB family.</text>
</comment>
<dbReference type="PANTHER" id="PTHR30437">
    <property type="entry name" value="TRANSCRIPTION ELONGATION FACTOR GREA"/>
    <property type="match status" value="1"/>
</dbReference>
<dbReference type="FunFam" id="1.10.287.180:FF:000001">
    <property type="entry name" value="Transcription elongation factor GreA"/>
    <property type="match status" value="1"/>
</dbReference>
<keyword evidence="12" id="KW-0648">Protein biosynthesis</keyword>
<proteinExistence type="inferred from homology"/>
<accession>A0A2H0TYW2</accession>
<comment type="function">
    <text evidence="6 8 9">Necessary for efficient RNA polymerase transcription elongation past template-encoded arresting sites. The arresting sites in DNA have the property of trapping a certain fraction of elongating RNA polymerases that pass through, resulting in locked ternary complexes. Cleavage of the nascent transcript by cleavage factors such as GreA or GreB allows the resumption of elongation from the new 3'terminus. GreA releases sequences of 2 to 3 nucleotides.</text>
</comment>
<dbReference type="PROSITE" id="PS00829">
    <property type="entry name" value="GREAB_1"/>
    <property type="match status" value="1"/>
</dbReference>
<dbReference type="Proteomes" id="UP000230852">
    <property type="component" value="Unassembled WGS sequence"/>
</dbReference>
<dbReference type="InterPro" id="IPR036805">
    <property type="entry name" value="Tscrpt_elong_fac_GreA/B_N_sf"/>
</dbReference>
<dbReference type="Pfam" id="PF01272">
    <property type="entry name" value="GreA_GreB"/>
    <property type="match status" value="1"/>
</dbReference>
<dbReference type="NCBIfam" id="NF001263">
    <property type="entry name" value="PRK00226.1-4"/>
    <property type="match status" value="1"/>
</dbReference>
<reference evidence="13" key="1">
    <citation type="submission" date="2017-09" db="EMBL/GenBank/DDBJ databases">
        <title>Depth-based differentiation of microbial function through sediment-hosted aquifers and enrichment of novel symbionts in the deep terrestrial subsurface.</title>
        <authorList>
            <person name="Probst A.J."/>
            <person name="Ladd B."/>
            <person name="Jarett J.K."/>
            <person name="Geller-Mcgrath D.E."/>
            <person name="Sieber C.M.K."/>
            <person name="Emerson J.B."/>
            <person name="Anantharaman K."/>
            <person name="Thomas B.C."/>
            <person name="Malmstrom R."/>
            <person name="Stieglmeier M."/>
            <person name="Klingl A."/>
            <person name="Woyke T."/>
            <person name="Ryan C.M."/>
            <person name="Banfield J.F."/>
        </authorList>
    </citation>
    <scope>NUCLEOTIDE SEQUENCE [LARGE SCALE GENOMIC DNA]</scope>
</reference>
<keyword evidence="4 8" id="KW-0238">DNA-binding</keyword>
<dbReference type="EMBL" id="PFBU01000034">
    <property type="protein sequence ID" value="PIR78410.1"/>
    <property type="molecule type" value="Genomic_DNA"/>
</dbReference>
<dbReference type="InterPro" id="IPR023459">
    <property type="entry name" value="Tscrpt_elong_fac_GreA/B_fam"/>
</dbReference>
<sequence>MMDDIQYMSQPKLNALKKELDELKEVKIIAIAKRIDEAKQMGDLSENAEYHAARDEMSWAKSRVIELENLINNAEIISEEKGSRVQIGSTVRVKMNGKEKEYTIVGAQEADPLSGKISNESPLGSAFLGRSKNDEVQATLPAGVQVYKIVDIK</sequence>
<protein>
    <recommendedName>
        <fullName evidence="2 8">Transcription elongation factor GreA</fullName>
    </recommendedName>
    <alternativeName>
        <fullName evidence="7 8">Transcript cleavage factor GreA</fullName>
    </alternativeName>
</protein>
<dbReference type="GO" id="GO:0003746">
    <property type="term" value="F:translation elongation factor activity"/>
    <property type="evidence" value="ECO:0007669"/>
    <property type="project" value="UniProtKB-KW"/>
</dbReference>
<evidence type="ECO:0000256" key="4">
    <source>
        <dbReference type="ARBA" id="ARBA00023125"/>
    </source>
</evidence>
<dbReference type="SUPFAM" id="SSF54534">
    <property type="entry name" value="FKBP-like"/>
    <property type="match status" value="1"/>
</dbReference>
<evidence type="ECO:0000313" key="13">
    <source>
        <dbReference type="Proteomes" id="UP000230852"/>
    </source>
</evidence>
<keyword evidence="5 8" id="KW-0804">Transcription</keyword>
<dbReference type="InterPro" id="IPR022691">
    <property type="entry name" value="Tscrpt_elong_fac_GreA/B_N"/>
</dbReference>
<dbReference type="PANTHER" id="PTHR30437:SF4">
    <property type="entry name" value="TRANSCRIPTION ELONGATION FACTOR GREA"/>
    <property type="match status" value="1"/>
</dbReference>
<dbReference type="HAMAP" id="MF_00105">
    <property type="entry name" value="GreA_GreB"/>
    <property type="match status" value="1"/>
</dbReference>
<evidence type="ECO:0000256" key="8">
    <source>
        <dbReference type="HAMAP-Rule" id="MF_00105"/>
    </source>
</evidence>
<evidence type="ECO:0000256" key="9">
    <source>
        <dbReference type="RuleBase" id="RU000556"/>
    </source>
</evidence>
<organism evidence="12 13">
    <name type="scientific">Candidatus Magasanikbacteria bacterium CG10_big_fil_rev_8_21_14_0_10_36_16</name>
    <dbReference type="NCBI Taxonomy" id="1974645"/>
    <lineage>
        <taxon>Bacteria</taxon>
        <taxon>Candidatus Magasanikiibacteriota</taxon>
    </lineage>
</organism>
<dbReference type="GO" id="GO:0006354">
    <property type="term" value="P:DNA-templated transcription elongation"/>
    <property type="evidence" value="ECO:0007669"/>
    <property type="project" value="TreeGrafter"/>
</dbReference>
<dbReference type="AlphaFoldDB" id="A0A2H0TYW2"/>
<keyword evidence="3 8" id="KW-0805">Transcription regulation</keyword>
<evidence type="ECO:0000256" key="7">
    <source>
        <dbReference type="ARBA" id="ARBA00030776"/>
    </source>
</evidence>
<gene>
    <name evidence="8" type="primary">greA</name>
    <name evidence="12" type="ORF">COU28_01785</name>
</gene>
<dbReference type="GO" id="GO:0070063">
    <property type="term" value="F:RNA polymerase binding"/>
    <property type="evidence" value="ECO:0007669"/>
    <property type="project" value="InterPro"/>
</dbReference>
<feature type="domain" description="Transcription elongation factor GreA/GreB C-terminal" evidence="10">
    <location>
        <begin position="83"/>
        <end position="153"/>
    </location>
</feature>
<comment type="caution">
    <text evidence="12">The sequence shown here is derived from an EMBL/GenBank/DDBJ whole genome shotgun (WGS) entry which is preliminary data.</text>
</comment>
<evidence type="ECO:0000256" key="3">
    <source>
        <dbReference type="ARBA" id="ARBA00023015"/>
    </source>
</evidence>
<dbReference type="InterPro" id="IPR028624">
    <property type="entry name" value="Tscrpt_elong_fac_GreA/B"/>
</dbReference>
<evidence type="ECO:0000259" key="10">
    <source>
        <dbReference type="Pfam" id="PF01272"/>
    </source>
</evidence>
<keyword evidence="12" id="KW-0251">Elongation factor</keyword>
<name>A0A2H0TYW2_9BACT</name>
<dbReference type="Gene3D" id="3.10.50.30">
    <property type="entry name" value="Transcription elongation factor, GreA/GreB, C-terminal domain"/>
    <property type="match status" value="1"/>
</dbReference>
<dbReference type="InterPro" id="IPR018151">
    <property type="entry name" value="TF_GreA/GreB_CS"/>
</dbReference>
<dbReference type="InterPro" id="IPR036953">
    <property type="entry name" value="GreA/GreB_C_sf"/>
</dbReference>
<evidence type="ECO:0000256" key="5">
    <source>
        <dbReference type="ARBA" id="ARBA00023163"/>
    </source>
</evidence>
<dbReference type="Pfam" id="PF03449">
    <property type="entry name" value="GreA_GreB_N"/>
    <property type="match status" value="1"/>
</dbReference>
<feature type="domain" description="Transcription elongation factor GreA/GreB N-terminal" evidence="11">
    <location>
        <begin position="7"/>
        <end position="76"/>
    </location>
</feature>
<evidence type="ECO:0000256" key="6">
    <source>
        <dbReference type="ARBA" id="ARBA00024916"/>
    </source>
</evidence>
<evidence type="ECO:0000313" key="12">
    <source>
        <dbReference type="EMBL" id="PIR78410.1"/>
    </source>
</evidence>